<proteinExistence type="predicted"/>
<organism evidence="2 3">
    <name type="scientific">Pocillopora damicornis</name>
    <name type="common">Cauliflower coral</name>
    <name type="synonym">Millepora damicornis</name>
    <dbReference type="NCBI Taxonomy" id="46731"/>
    <lineage>
        <taxon>Eukaryota</taxon>
        <taxon>Metazoa</taxon>
        <taxon>Cnidaria</taxon>
        <taxon>Anthozoa</taxon>
        <taxon>Hexacorallia</taxon>
        <taxon>Scleractinia</taxon>
        <taxon>Astrocoeniina</taxon>
        <taxon>Pocilloporidae</taxon>
        <taxon>Pocillopora</taxon>
    </lineage>
</organism>
<evidence type="ECO:0000256" key="1">
    <source>
        <dbReference type="SAM" id="MobiDB-lite"/>
    </source>
</evidence>
<evidence type="ECO:0000313" key="3">
    <source>
        <dbReference type="Proteomes" id="UP000275408"/>
    </source>
</evidence>
<feature type="region of interest" description="Disordered" evidence="1">
    <location>
        <begin position="227"/>
        <end position="255"/>
    </location>
</feature>
<keyword evidence="3" id="KW-1185">Reference proteome</keyword>
<reference evidence="2 3" key="1">
    <citation type="journal article" date="2018" name="Sci. Rep.">
        <title>Comparative analysis of the Pocillopora damicornis genome highlights role of immune system in coral evolution.</title>
        <authorList>
            <person name="Cunning R."/>
            <person name="Bay R.A."/>
            <person name="Gillette P."/>
            <person name="Baker A.C."/>
            <person name="Traylor-Knowles N."/>
        </authorList>
    </citation>
    <scope>NUCLEOTIDE SEQUENCE [LARGE SCALE GENOMIC DNA]</scope>
    <source>
        <strain evidence="2">RSMAS</strain>
        <tissue evidence="2">Whole animal</tissue>
    </source>
</reference>
<gene>
    <name evidence="2" type="ORF">pdam_00011472</name>
</gene>
<dbReference type="Proteomes" id="UP000275408">
    <property type="component" value="Unassembled WGS sequence"/>
</dbReference>
<sequence length="320" mass="37200">MAQKYASGSGKTRLPPIRRKFHSANNCEVKELGFDPSASPFSLPRLPRIGNQQIPASKRTCPDKLERRGNRTSLSFTTDKKVPCLLTTAPELDKPFERSAKKQWRISIEEKLMGPAAHGVDGVYSKEIVKEGSLESNENRRSFLRRDHIFRRRLRPSKAYQQQDSHMSHRELLAFDQNMEHLLTFTERDKVLELRDFNGKKMNPNKTGNYDIMSCVSMFEVEKGVDNNTSEESENCASMTKGGFEDSELSSRREETKNRVRGRFYEALDLHFYHYYRNAHAQRRMAICEEIERGIVVDSITLSWYRENLRLQDVLNTWVL</sequence>
<accession>A0A3M6TUL5</accession>
<dbReference type="AlphaFoldDB" id="A0A3M6TUL5"/>
<name>A0A3M6TUL5_POCDA</name>
<evidence type="ECO:0000313" key="2">
    <source>
        <dbReference type="EMBL" id="RMX45031.1"/>
    </source>
</evidence>
<dbReference type="EMBL" id="RCHS01002905">
    <property type="protein sequence ID" value="RMX45031.1"/>
    <property type="molecule type" value="Genomic_DNA"/>
</dbReference>
<comment type="caution">
    <text evidence="2">The sequence shown here is derived from an EMBL/GenBank/DDBJ whole genome shotgun (WGS) entry which is preliminary data.</text>
</comment>
<protein>
    <submittedName>
        <fullName evidence="2">Uncharacterized protein</fullName>
    </submittedName>
</protein>